<organism evidence="1 2">
    <name type="scientific">Macrostomum lignano</name>
    <dbReference type="NCBI Taxonomy" id="282301"/>
    <lineage>
        <taxon>Eukaryota</taxon>
        <taxon>Metazoa</taxon>
        <taxon>Spiralia</taxon>
        <taxon>Lophotrochozoa</taxon>
        <taxon>Platyhelminthes</taxon>
        <taxon>Rhabditophora</taxon>
        <taxon>Macrostomorpha</taxon>
        <taxon>Macrostomida</taxon>
        <taxon>Macrostomidae</taxon>
        <taxon>Macrostomum</taxon>
    </lineage>
</organism>
<reference evidence="2" key="1">
    <citation type="submission" date="2016-11" db="UniProtKB">
        <authorList>
            <consortium name="WormBaseParasite"/>
        </authorList>
    </citation>
    <scope>IDENTIFICATION</scope>
</reference>
<protein>
    <submittedName>
        <fullName evidence="2">Uncharacterized protein</fullName>
    </submittedName>
</protein>
<accession>A0A1I8FJM9</accession>
<keyword evidence="1" id="KW-1185">Reference proteome</keyword>
<proteinExistence type="predicted"/>
<name>A0A1I8FJM9_9PLAT</name>
<dbReference type="AlphaFoldDB" id="A0A1I8FJM9"/>
<sequence length="71" mass="8136">MLMSRLKDAREFYLAKPPCKLMRKAMLLLWLQNSSRLVMWRPLLRVSSSNGLCCCVPAAATATGKNPQRRR</sequence>
<evidence type="ECO:0000313" key="2">
    <source>
        <dbReference type="WBParaSite" id="maker-unitig_37665-snap-gene-0.2-mRNA-1"/>
    </source>
</evidence>
<dbReference type="WBParaSite" id="maker-unitig_37665-snap-gene-0.2-mRNA-1">
    <property type="protein sequence ID" value="maker-unitig_37665-snap-gene-0.2-mRNA-1"/>
    <property type="gene ID" value="maker-unitig_37665-snap-gene-0.2"/>
</dbReference>
<evidence type="ECO:0000313" key="1">
    <source>
        <dbReference type="Proteomes" id="UP000095280"/>
    </source>
</evidence>
<dbReference type="Proteomes" id="UP000095280">
    <property type="component" value="Unplaced"/>
</dbReference>